<comment type="caution">
    <text evidence="2">The sequence shown here is derived from an EMBL/GenBank/DDBJ whole genome shotgun (WGS) entry which is preliminary data.</text>
</comment>
<evidence type="ECO:0000313" key="3">
    <source>
        <dbReference type="Proteomes" id="UP001601303"/>
    </source>
</evidence>
<dbReference type="Proteomes" id="UP001601303">
    <property type="component" value="Unassembled WGS sequence"/>
</dbReference>
<proteinExistence type="predicted"/>
<dbReference type="PANTHER" id="PTHR33498:SF1">
    <property type="entry name" value="TRANSPOSASE FOR INSERTION SEQUENCE ELEMENT IS1557"/>
    <property type="match status" value="1"/>
</dbReference>
<keyword evidence="3" id="KW-1185">Reference proteome</keyword>
<accession>A0ABW6ME48</accession>
<dbReference type="Pfam" id="PF14690">
    <property type="entry name" value="Zn_ribbon_ISL3"/>
    <property type="match status" value="1"/>
</dbReference>
<dbReference type="EMBL" id="JBIAHM010000016">
    <property type="protein sequence ID" value="MFE9604410.1"/>
    <property type="molecule type" value="Genomic_DNA"/>
</dbReference>
<dbReference type="PANTHER" id="PTHR33498">
    <property type="entry name" value="TRANSPOSASE FOR INSERTION SEQUENCE ELEMENT IS1557"/>
    <property type="match status" value="1"/>
</dbReference>
<name>A0ABW6ME48_9ACTN</name>
<evidence type="ECO:0000259" key="1">
    <source>
        <dbReference type="PROSITE" id="PS50531"/>
    </source>
</evidence>
<evidence type="ECO:0000313" key="2">
    <source>
        <dbReference type="EMBL" id="MFE9604410.1"/>
    </source>
</evidence>
<organism evidence="2 3">
    <name type="scientific">Streptomyces hokutonensis</name>
    <dbReference type="NCBI Taxonomy" id="1306990"/>
    <lineage>
        <taxon>Bacteria</taxon>
        <taxon>Bacillati</taxon>
        <taxon>Actinomycetota</taxon>
        <taxon>Actinomycetes</taxon>
        <taxon>Kitasatosporales</taxon>
        <taxon>Streptomycetaceae</taxon>
        <taxon>Streptomyces</taxon>
    </lineage>
</organism>
<gene>
    <name evidence="2" type="ORF">ACFYNQ_38410</name>
</gene>
<reference evidence="2 3" key="1">
    <citation type="submission" date="2024-10" db="EMBL/GenBank/DDBJ databases">
        <title>The Natural Products Discovery Center: Release of the First 8490 Sequenced Strains for Exploring Actinobacteria Biosynthetic Diversity.</title>
        <authorList>
            <person name="Kalkreuter E."/>
            <person name="Kautsar S.A."/>
            <person name="Yang D."/>
            <person name="Bader C.D."/>
            <person name="Teijaro C.N."/>
            <person name="Fluegel L."/>
            <person name="Davis C.M."/>
            <person name="Simpson J.R."/>
            <person name="Lauterbach L."/>
            <person name="Steele A.D."/>
            <person name="Gui C."/>
            <person name="Meng S."/>
            <person name="Li G."/>
            <person name="Viehrig K."/>
            <person name="Ye F."/>
            <person name="Su P."/>
            <person name="Kiefer A.F."/>
            <person name="Nichols A."/>
            <person name="Cepeda A.J."/>
            <person name="Yan W."/>
            <person name="Fan B."/>
            <person name="Jiang Y."/>
            <person name="Adhikari A."/>
            <person name="Zheng C.-J."/>
            <person name="Schuster L."/>
            <person name="Cowan T.M."/>
            <person name="Smanski M.J."/>
            <person name="Chevrette M.G."/>
            <person name="De Carvalho L.P.S."/>
            <person name="Shen B."/>
        </authorList>
    </citation>
    <scope>NUCLEOTIDE SEQUENCE [LARGE SCALE GENOMIC DNA]</scope>
    <source>
        <strain evidence="2 3">NPDC006488</strain>
    </source>
</reference>
<dbReference type="InterPro" id="IPR017894">
    <property type="entry name" value="HTH_IS21_transposase_type"/>
</dbReference>
<dbReference type="Pfam" id="PF01610">
    <property type="entry name" value="DDE_Tnp_ISL3"/>
    <property type="match status" value="1"/>
</dbReference>
<dbReference type="NCBIfam" id="NF033550">
    <property type="entry name" value="transpos_ISL3"/>
    <property type="match status" value="1"/>
</dbReference>
<sequence>MHARARSAGADCPHCGSASDRVHGRYMRRLADAAVGGVRVVIELLVRRFRCPNLACQAVTFAEQIAGLTSPHARYTPLVREQLTSIALALAGRAGARLAGVLGLRVAKDTLLRLVRATPEEPVGQIRVLGVDDFALRKGDSYATILVDLETRRPVDVLPGRDAEPLAAWLRGHPEVEIICRDRAGAYAEGARTGAPQAVQVADAWHLWHNLGAAVEKTVSAHHACVRTTFENTVPATPPAGDDIWLTPPAAALLDVSGRERRLVTRTRERHTAVRQLLDDGSTLEDICRTLQLDRSTVRRFARATSIDELLVKATNRSTILDEYKPYLHQRWIEGCHSSAQLHQEIVALGFAGSPQTVRRYLRPFKTATVGPPARRSAPRPHRIVRWIMADPET</sequence>
<dbReference type="InterPro" id="IPR029261">
    <property type="entry name" value="Transposase_Znf"/>
</dbReference>
<dbReference type="RefSeq" id="WP_388113499.1">
    <property type="nucleotide sequence ID" value="NZ_JBIAHM010000016.1"/>
</dbReference>
<dbReference type="InterPro" id="IPR047951">
    <property type="entry name" value="Transpos_ISL3"/>
</dbReference>
<dbReference type="PROSITE" id="PS50531">
    <property type="entry name" value="HTH_IS21"/>
    <property type="match status" value="1"/>
</dbReference>
<feature type="domain" description="HTH IS21-type" evidence="1">
    <location>
        <begin position="269"/>
        <end position="332"/>
    </location>
</feature>
<dbReference type="InterPro" id="IPR002560">
    <property type="entry name" value="Transposase_DDE"/>
</dbReference>
<protein>
    <submittedName>
        <fullName evidence="2">ISL3 family transposase</fullName>
    </submittedName>
</protein>